<feature type="region of interest" description="Disordered" evidence="1">
    <location>
        <begin position="226"/>
        <end position="260"/>
    </location>
</feature>
<feature type="compositionally biased region" description="Low complexity" evidence="1">
    <location>
        <begin position="199"/>
        <end position="213"/>
    </location>
</feature>
<comment type="caution">
    <text evidence="2">The sequence shown here is derived from an EMBL/GenBank/DDBJ whole genome shotgun (WGS) entry which is preliminary data.</text>
</comment>
<feature type="region of interest" description="Disordered" evidence="1">
    <location>
        <begin position="76"/>
        <end position="166"/>
    </location>
</feature>
<dbReference type="AlphaFoldDB" id="A0ABD0YXY3"/>
<gene>
    <name evidence="2" type="ORF">AAG570_000640</name>
</gene>
<feature type="compositionally biased region" description="Low complexity" evidence="1">
    <location>
        <begin position="226"/>
        <end position="239"/>
    </location>
</feature>
<evidence type="ECO:0000256" key="1">
    <source>
        <dbReference type="SAM" id="MobiDB-lite"/>
    </source>
</evidence>
<feature type="compositionally biased region" description="Pro residues" evidence="1">
    <location>
        <begin position="138"/>
        <end position="158"/>
    </location>
</feature>
<feature type="compositionally biased region" description="Low complexity" evidence="1">
    <location>
        <begin position="179"/>
        <end position="191"/>
    </location>
</feature>
<evidence type="ECO:0000313" key="2">
    <source>
        <dbReference type="EMBL" id="KAL1140710.1"/>
    </source>
</evidence>
<feature type="compositionally biased region" description="Low complexity" evidence="1">
    <location>
        <begin position="127"/>
        <end position="137"/>
    </location>
</feature>
<feature type="region of interest" description="Disordered" evidence="1">
    <location>
        <begin position="179"/>
        <end position="213"/>
    </location>
</feature>
<sequence length="359" mass="40996">MATSRNQFGRTNSDGLFVEKGPVIEARGVAAMGRVPGVALGALAAWLTVAAELQSSSPLQQPLPELHTQSLQQLYPQTPPLRPYNESTPQAAQGHRQSLEDPPQHLNPQALRARQHTESQATQQENYQPYRSQQLPQQPYPQSPLQPYPQSPLQPYPQSPLQQYPQYPQQPYLELPQQQYPQSPQQLYPQSPHQPYPQSPLQQYPQSPQRLNLQSPQQPYLELPQQQYPQSPQQYYPQSPHQPYPESPRKPYPQSPQRLYPQALPQKPYQETFPQTRPPFRCVEFLGWRPRRLRLCGTPLPDESPQGAAYYGDVTEPSALPMYRMERSVSAKGRIPRWNLSLKGLTSQGGGRPFTLTYN</sequence>
<feature type="compositionally biased region" description="Pro residues" evidence="1">
    <location>
        <begin position="240"/>
        <end position="254"/>
    </location>
</feature>
<dbReference type="Proteomes" id="UP001558652">
    <property type="component" value="Unassembled WGS sequence"/>
</dbReference>
<accession>A0ABD0YXY3</accession>
<protein>
    <submittedName>
        <fullName evidence="2">Uncharacterized protein</fullName>
    </submittedName>
</protein>
<reference evidence="2 3" key="1">
    <citation type="submission" date="2024-07" db="EMBL/GenBank/DDBJ databases">
        <title>Chromosome-level genome assembly of the water stick insect Ranatra chinensis (Heteroptera: Nepidae).</title>
        <authorList>
            <person name="Liu X."/>
        </authorList>
    </citation>
    <scope>NUCLEOTIDE SEQUENCE [LARGE SCALE GENOMIC DNA]</scope>
    <source>
        <strain evidence="2">Cailab_2021Rc</strain>
        <tissue evidence="2">Muscle</tissue>
    </source>
</reference>
<keyword evidence="3" id="KW-1185">Reference proteome</keyword>
<name>A0ABD0YXY3_9HEMI</name>
<proteinExistence type="predicted"/>
<evidence type="ECO:0000313" key="3">
    <source>
        <dbReference type="Proteomes" id="UP001558652"/>
    </source>
</evidence>
<organism evidence="2 3">
    <name type="scientific">Ranatra chinensis</name>
    <dbReference type="NCBI Taxonomy" id="642074"/>
    <lineage>
        <taxon>Eukaryota</taxon>
        <taxon>Metazoa</taxon>
        <taxon>Ecdysozoa</taxon>
        <taxon>Arthropoda</taxon>
        <taxon>Hexapoda</taxon>
        <taxon>Insecta</taxon>
        <taxon>Pterygota</taxon>
        <taxon>Neoptera</taxon>
        <taxon>Paraneoptera</taxon>
        <taxon>Hemiptera</taxon>
        <taxon>Heteroptera</taxon>
        <taxon>Panheteroptera</taxon>
        <taxon>Nepomorpha</taxon>
        <taxon>Nepidae</taxon>
        <taxon>Ranatrinae</taxon>
        <taxon>Ranatra</taxon>
    </lineage>
</organism>
<dbReference type="EMBL" id="JBFDAA010000001">
    <property type="protein sequence ID" value="KAL1140710.1"/>
    <property type="molecule type" value="Genomic_DNA"/>
</dbReference>